<feature type="binding site" evidence="6 7">
    <location>
        <position position="162"/>
    </location>
    <ligand>
        <name>S-adenosyl-L-methionine</name>
        <dbReference type="ChEBI" id="CHEBI:59789"/>
    </ligand>
</feature>
<keyword evidence="4 6" id="KW-0949">S-adenosyl-L-methionine</keyword>
<dbReference type="PANTHER" id="PTHR42971:SF1">
    <property type="entry name" value="TRNA (CYTIDINE(34)-2'-O)-METHYLTRANSFERASE"/>
    <property type="match status" value="1"/>
</dbReference>
<gene>
    <name evidence="10" type="ORF">HXM93_01230</name>
</gene>
<dbReference type="PANTHER" id="PTHR42971">
    <property type="entry name" value="TRNA (CYTIDINE(34)-2'-O)-METHYLTRANSFERASE"/>
    <property type="match status" value="1"/>
</dbReference>
<reference evidence="10" key="1">
    <citation type="submission" date="2020-04" db="EMBL/GenBank/DDBJ databases">
        <title>Deep metagenomics examines the oral microbiome during advanced dental caries in children, revealing novel taxa and co-occurrences with host molecules.</title>
        <authorList>
            <person name="Baker J.L."/>
            <person name="Morton J.T."/>
            <person name="Dinis M."/>
            <person name="Alvarez R."/>
            <person name="Tran N.C."/>
            <person name="Knight R."/>
            <person name="Edlund A."/>
        </authorList>
    </citation>
    <scope>NUCLEOTIDE SEQUENCE</scope>
    <source>
        <strain evidence="10">JCVI_24_bin.2</strain>
    </source>
</reference>
<evidence type="ECO:0000259" key="9">
    <source>
        <dbReference type="Pfam" id="PF00588"/>
    </source>
</evidence>
<keyword evidence="2 6" id="KW-0489">Methyltransferase</keyword>
<dbReference type="InterPro" id="IPR029026">
    <property type="entry name" value="tRNA_m1G_MTases_N"/>
</dbReference>
<dbReference type="AlphaFoldDB" id="A0A930DML8"/>
<evidence type="ECO:0000256" key="8">
    <source>
        <dbReference type="SAM" id="MobiDB-lite"/>
    </source>
</evidence>
<evidence type="ECO:0000256" key="1">
    <source>
        <dbReference type="ARBA" id="ARBA00022490"/>
    </source>
</evidence>
<comment type="subcellular location">
    <subcellularLocation>
        <location evidence="6">Cytoplasm</location>
    </subcellularLocation>
</comment>
<dbReference type="CDD" id="cd18094">
    <property type="entry name" value="SpoU-like_TrmL"/>
    <property type="match status" value="1"/>
</dbReference>
<evidence type="ECO:0000256" key="3">
    <source>
        <dbReference type="ARBA" id="ARBA00022679"/>
    </source>
</evidence>
<dbReference type="Pfam" id="PF00588">
    <property type="entry name" value="SpoU_methylase"/>
    <property type="match status" value="2"/>
</dbReference>
<feature type="binding site" evidence="6 7">
    <location>
        <position position="133"/>
    </location>
    <ligand>
        <name>S-adenosyl-L-methionine</name>
        <dbReference type="ChEBI" id="CHEBI:59789"/>
    </ligand>
</feature>
<comment type="catalytic activity">
    <reaction evidence="6">
        <text>cytidine(34) in tRNA + S-adenosyl-L-methionine = 2'-O-methylcytidine(34) in tRNA + S-adenosyl-L-homocysteine + H(+)</text>
        <dbReference type="Rhea" id="RHEA:43084"/>
        <dbReference type="Rhea" id="RHEA-COMP:10331"/>
        <dbReference type="Rhea" id="RHEA-COMP:10332"/>
        <dbReference type="ChEBI" id="CHEBI:15378"/>
        <dbReference type="ChEBI" id="CHEBI:57856"/>
        <dbReference type="ChEBI" id="CHEBI:59789"/>
        <dbReference type="ChEBI" id="CHEBI:74495"/>
        <dbReference type="ChEBI" id="CHEBI:82748"/>
        <dbReference type="EC" id="2.1.1.207"/>
    </reaction>
</comment>
<dbReference type="PIRSF" id="PIRSF029256">
    <property type="entry name" value="SpoU_TrmH_prd"/>
    <property type="match status" value="1"/>
</dbReference>
<proteinExistence type="inferred from homology"/>
<dbReference type="Gene3D" id="3.40.1280.10">
    <property type="match status" value="1"/>
</dbReference>
<feature type="domain" description="tRNA/rRNA methyltransferase SpoU type" evidence="9">
    <location>
        <begin position="109"/>
        <end position="174"/>
    </location>
</feature>
<dbReference type="SUPFAM" id="SSF75217">
    <property type="entry name" value="alpha/beta knot"/>
    <property type="match status" value="1"/>
</dbReference>
<dbReference type="GO" id="GO:0008757">
    <property type="term" value="F:S-adenosylmethionine-dependent methyltransferase activity"/>
    <property type="evidence" value="ECO:0007669"/>
    <property type="project" value="UniProtKB-UniRule"/>
</dbReference>
<protein>
    <recommendedName>
        <fullName evidence="6">Putative tRNA (cytidine(34)-2'-O)-methyltransferase</fullName>
        <ecNumber evidence="6">2.1.1.207</ecNumber>
    </recommendedName>
    <alternativeName>
        <fullName evidence="6">tRNA (cytidine/uridine-2'-O-)-methyltransferase</fullName>
    </alternativeName>
</protein>
<dbReference type="GO" id="GO:0003723">
    <property type="term" value="F:RNA binding"/>
    <property type="evidence" value="ECO:0007669"/>
    <property type="project" value="InterPro"/>
</dbReference>
<evidence type="ECO:0000256" key="2">
    <source>
        <dbReference type="ARBA" id="ARBA00022603"/>
    </source>
</evidence>
<evidence type="ECO:0000256" key="7">
    <source>
        <dbReference type="PIRSR" id="PIRSR029256-1"/>
    </source>
</evidence>
<dbReference type="GO" id="GO:0002130">
    <property type="term" value="P:wobble position ribose methylation"/>
    <property type="evidence" value="ECO:0007669"/>
    <property type="project" value="TreeGrafter"/>
</dbReference>
<keyword evidence="5 6" id="KW-0819">tRNA processing</keyword>
<dbReference type="HAMAP" id="MF_01885">
    <property type="entry name" value="tRNA_methyltr_TrmL"/>
    <property type="match status" value="1"/>
</dbReference>
<evidence type="ECO:0000313" key="10">
    <source>
        <dbReference type="EMBL" id="MBF1283145.1"/>
    </source>
</evidence>
<comment type="function">
    <text evidence="6">Could methylate the ribose at the nucleotide 34 wobble position in tRNA.</text>
</comment>
<dbReference type="InterPro" id="IPR001537">
    <property type="entry name" value="SpoU_MeTrfase"/>
</dbReference>
<keyword evidence="3 6" id="KW-0808">Transferase</keyword>
<dbReference type="InterPro" id="IPR016914">
    <property type="entry name" value="TrmL"/>
</dbReference>
<evidence type="ECO:0000256" key="6">
    <source>
        <dbReference type="HAMAP-Rule" id="MF_01885"/>
    </source>
</evidence>
<feature type="region of interest" description="Disordered" evidence="8">
    <location>
        <begin position="76"/>
        <end position="97"/>
    </location>
</feature>
<comment type="similarity">
    <text evidence="6">Belongs to the class IV-like SAM-binding methyltransferase superfamily. RNA methyltransferase TrmH family. TrmL subfamily.</text>
</comment>
<accession>A0A930DML8</accession>
<comment type="caution">
    <text evidence="6">Lacks conserved residue(s) required for the propagation of feature annotation.</text>
</comment>
<dbReference type="Proteomes" id="UP000709351">
    <property type="component" value="Unassembled WGS sequence"/>
</dbReference>
<evidence type="ECO:0000256" key="4">
    <source>
        <dbReference type="ARBA" id="ARBA00022691"/>
    </source>
</evidence>
<comment type="caution">
    <text evidence="10">The sequence shown here is derived from an EMBL/GenBank/DDBJ whole genome shotgun (WGS) entry which is preliminary data.</text>
</comment>
<feature type="domain" description="tRNA/rRNA methyltransferase SpoU type" evidence="9">
    <location>
        <begin position="2"/>
        <end position="73"/>
    </location>
</feature>
<feature type="binding site" evidence="6 7">
    <location>
        <position position="154"/>
    </location>
    <ligand>
        <name>S-adenosyl-L-methionine</name>
        <dbReference type="ChEBI" id="CHEBI:59789"/>
    </ligand>
</feature>
<dbReference type="EMBL" id="JABZRD010000043">
    <property type="protein sequence ID" value="MBF1283145.1"/>
    <property type="molecule type" value="Genomic_DNA"/>
</dbReference>
<organism evidence="10 11">
    <name type="scientific">Oribacterium parvum</name>
    <dbReference type="NCBI Taxonomy" id="1501329"/>
    <lineage>
        <taxon>Bacteria</taxon>
        <taxon>Bacillati</taxon>
        <taxon>Bacillota</taxon>
        <taxon>Clostridia</taxon>
        <taxon>Lachnospirales</taxon>
        <taxon>Lachnospiraceae</taxon>
        <taxon>Oribacterium</taxon>
    </lineage>
</organism>
<evidence type="ECO:0000313" key="11">
    <source>
        <dbReference type="Proteomes" id="UP000709351"/>
    </source>
</evidence>
<name>A0A930DML8_9FIRM</name>
<dbReference type="InterPro" id="IPR029028">
    <property type="entry name" value="Alpha/beta_knot_MTases"/>
</dbReference>
<comment type="catalytic activity">
    <reaction evidence="6">
        <text>5-carboxymethylaminomethyluridine(34) in tRNA(Leu) + S-adenosyl-L-methionine = 5-carboxymethylaminomethyl-2'-O-methyluridine(34) in tRNA(Leu) + S-adenosyl-L-homocysteine + H(+)</text>
        <dbReference type="Rhea" id="RHEA:43088"/>
        <dbReference type="Rhea" id="RHEA-COMP:10333"/>
        <dbReference type="Rhea" id="RHEA-COMP:10334"/>
        <dbReference type="ChEBI" id="CHEBI:15378"/>
        <dbReference type="ChEBI" id="CHEBI:57856"/>
        <dbReference type="ChEBI" id="CHEBI:59789"/>
        <dbReference type="ChEBI" id="CHEBI:74508"/>
        <dbReference type="ChEBI" id="CHEBI:74511"/>
        <dbReference type="EC" id="2.1.1.207"/>
    </reaction>
</comment>
<dbReference type="GO" id="GO:0008175">
    <property type="term" value="F:tRNA methyltransferase activity"/>
    <property type="evidence" value="ECO:0007669"/>
    <property type="project" value="UniProtKB-UniRule"/>
</dbReference>
<dbReference type="GO" id="GO:0005737">
    <property type="term" value="C:cytoplasm"/>
    <property type="evidence" value="ECO:0007669"/>
    <property type="project" value="UniProtKB-SubCell"/>
</dbReference>
<keyword evidence="1 6" id="KW-0963">Cytoplasm</keyword>
<evidence type="ECO:0000256" key="5">
    <source>
        <dbReference type="ARBA" id="ARBA00022694"/>
    </source>
</evidence>
<dbReference type="EC" id="2.1.1.207" evidence="6"/>
<sequence length="197" mass="22576">MNIVLHEPEIPFNTGAIGRTCVATNTKLHLIKPYGFILNDKNIKKAGMDYWPLLQLKEHLSYEDFLRSIEEENKHGNSDSFHEAVQNKQGKDEPGICSGLKSPSNPKIWYATTKAKRSYTEVSFSEEDYIMFGKESAGIPEEILVENEEHCIRIPMLEEARSLNLSNSVAIILYEALRQQDFNSLKKAGELHRLHWK</sequence>